<dbReference type="InterPro" id="IPR001792">
    <property type="entry name" value="Acylphosphatase-like_dom"/>
</dbReference>
<comment type="catalytic activity">
    <reaction evidence="3 4">
        <text>an acyl phosphate + H2O = a carboxylate + phosphate + H(+)</text>
        <dbReference type="Rhea" id="RHEA:14965"/>
        <dbReference type="ChEBI" id="CHEBI:15377"/>
        <dbReference type="ChEBI" id="CHEBI:15378"/>
        <dbReference type="ChEBI" id="CHEBI:29067"/>
        <dbReference type="ChEBI" id="CHEBI:43474"/>
        <dbReference type="ChEBI" id="CHEBI:59918"/>
        <dbReference type="EC" id="3.6.1.7"/>
    </reaction>
</comment>
<dbReference type="Pfam" id="PF00708">
    <property type="entry name" value="Acylphosphatase"/>
    <property type="match status" value="1"/>
</dbReference>
<dbReference type="PANTHER" id="PTHR47268">
    <property type="entry name" value="ACYLPHOSPHATASE"/>
    <property type="match status" value="1"/>
</dbReference>
<comment type="caution">
    <text evidence="7">The sequence shown here is derived from an EMBL/GenBank/DDBJ whole genome shotgun (WGS) entry which is preliminary data.</text>
</comment>
<evidence type="ECO:0000259" key="6">
    <source>
        <dbReference type="PROSITE" id="PS51160"/>
    </source>
</evidence>
<dbReference type="PROSITE" id="PS51160">
    <property type="entry name" value="ACYLPHOSPHATASE_3"/>
    <property type="match status" value="1"/>
</dbReference>
<dbReference type="EC" id="3.6.1.7" evidence="2 4"/>
<gene>
    <name evidence="7" type="ORF">CMN54_01495</name>
</gene>
<protein>
    <recommendedName>
        <fullName evidence="2 4">acylphosphatase</fullName>
        <ecNumber evidence="2 4">3.6.1.7</ecNumber>
    </recommendedName>
</protein>
<sequence>MLQYKLKIVGVVQEVGFRHFVSQEATRLGLVGSIWNCPDGSVEVIIQGEEALLDQLVEHCKRGPAYSKVTSVDVQRDAVGDKLVDFAIRR</sequence>
<proteinExistence type="inferred from homology"/>
<organism evidence="7 8">
    <name type="scientific">SAR324 cluster bacterium</name>
    <dbReference type="NCBI Taxonomy" id="2024889"/>
    <lineage>
        <taxon>Bacteria</taxon>
        <taxon>Deltaproteobacteria</taxon>
        <taxon>SAR324 cluster</taxon>
    </lineage>
</organism>
<reference evidence="8" key="1">
    <citation type="submission" date="2017-09" db="EMBL/GenBank/DDBJ databases">
        <title>The Reconstruction of 2,631 Draft Metagenome-Assembled Genomes from the Global Oceans.</title>
        <authorList>
            <person name="Tully B.J."/>
            <person name="Graham E.D."/>
            <person name="Heidelberg J.F."/>
        </authorList>
    </citation>
    <scope>NUCLEOTIDE SEQUENCE [LARGE SCALE GENOMIC DNA]</scope>
</reference>
<dbReference type="InterPro" id="IPR036046">
    <property type="entry name" value="Acylphosphatase-like_dom_sf"/>
</dbReference>
<evidence type="ECO:0000256" key="2">
    <source>
        <dbReference type="ARBA" id="ARBA00012150"/>
    </source>
</evidence>
<dbReference type="Proteomes" id="UP000226525">
    <property type="component" value="Unassembled WGS sequence"/>
</dbReference>
<keyword evidence="4 7" id="KW-0378">Hydrolase</keyword>
<comment type="similarity">
    <text evidence="1 5">Belongs to the acylphosphatase family.</text>
</comment>
<name>A0A2D6YG51_9DELT</name>
<dbReference type="Gene3D" id="3.30.70.100">
    <property type="match status" value="1"/>
</dbReference>
<accession>A0A2D6YG51</accession>
<dbReference type="PANTHER" id="PTHR47268:SF4">
    <property type="entry name" value="ACYLPHOSPHATASE"/>
    <property type="match status" value="1"/>
</dbReference>
<evidence type="ECO:0000313" key="8">
    <source>
        <dbReference type="Proteomes" id="UP000226525"/>
    </source>
</evidence>
<feature type="domain" description="Acylphosphatase-like" evidence="6">
    <location>
        <begin position="3"/>
        <end position="90"/>
    </location>
</feature>
<evidence type="ECO:0000256" key="1">
    <source>
        <dbReference type="ARBA" id="ARBA00005614"/>
    </source>
</evidence>
<evidence type="ECO:0000256" key="4">
    <source>
        <dbReference type="PROSITE-ProRule" id="PRU00520"/>
    </source>
</evidence>
<evidence type="ECO:0000313" key="7">
    <source>
        <dbReference type="EMBL" id="MAH62126.1"/>
    </source>
</evidence>
<evidence type="ECO:0000256" key="5">
    <source>
        <dbReference type="RuleBase" id="RU004168"/>
    </source>
</evidence>
<feature type="active site" evidence="4">
    <location>
        <position position="36"/>
    </location>
</feature>
<evidence type="ECO:0000256" key="3">
    <source>
        <dbReference type="ARBA" id="ARBA00047645"/>
    </source>
</evidence>
<feature type="active site" evidence="4">
    <location>
        <position position="18"/>
    </location>
</feature>
<dbReference type="InterPro" id="IPR020456">
    <property type="entry name" value="Acylphosphatase"/>
</dbReference>
<dbReference type="GO" id="GO:0003998">
    <property type="term" value="F:acylphosphatase activity"/>
    <property type="evidence" value="ECO:0007669"/>
    <property type="project" value="UniProtKB-EC"/>
</dbReference>
<dbReference type="AlphaFoldDB" id="A0A2D6YG51"/>
<dbReference type="EMBL" id="NZEX01000014">
    <property type="protein sequence ID" value="MAH62126.1"/>
    <property type="molecule type" value="Genomic_DNA"/>
</dbReference>
<dbReference type="SUPFAM" id="SSF54975">
    <property type="entry name" value="Acylphosphatase/BLUF domain-like"/>
    <property type="match status" value="1"/>
</dbReference>